<proteinExistence type="predicted"/>
<evidence type="ECO:0000313" key="3">
    <source>
        <dbReference type="EMBL" id="MFC7384179.1"/>
    </source>
</evidence>
<dbReference type="SUPFAM" id="SSF46894">
    <property type="entry name" value="C-terminal effector domain of the bipartite response regulators"/>
    <property type="match status" value="1"/>
</dbReference>
<comment type="caution">
    <text evidence="3">The sequence shown here is derived from an EMBL/GenBank/DDBJ whole genome shotgun (WGS) entry which is preliminary data.</text>
</comment>
<accession>A0ABW2P5R6</accession>
<organism evidence="3 4">
    <name type="scientific">Sphaerisporangium rhizosphaerae</name>
    <dbReference type="NCBI Taxonomy" id="2269375"/>
    <lineage>
        <taxon>Bacteria</taxon>
        <taxon>Bacillati</taxon>
        <taxon>Actinomycetota</taxon>
        <taxon>Actinomycetes</taxon>
        <taxon>Streptosporangiales</taxon>
        <taxon>Streptosporangiaceae</taxon>
        <taxon>Sphaerisporangium</taxon>
    </lineage>
</organism>
<dbReference type="InterPro" id="IPR016032">
    <property type="entry name" value="Sig_transdc_resp-reg_C-effctor"/>
</dbReference>
<feature type="transmembrane region" description="Helical" evidence="1">
    <location>
        <begin position="22"/>
        <end position="44"/>
    </location>
</feature>
<dbReference type="InterPro" id="IPR000792">
    <property type="entry name" value="Tscrpt_reg_LuxR_C"/>
</dbReference>
<dbReference type="Proteomes" id="UP001596496">
    <property type="component" value="Unassembled WGS sequence"/>
</dbReference>
<protein>
    <recommendedName>
        <fullName evidence="2">HTH luxR-type domain-containing protein</fullName>
    </recommendedName>
</protein>
<dbReference type="EMBL" id="JBHTCG010000011">
    <property type="protein sequence ID" value="MFC7384179.1"/>
    <property type="molecule type" value="Genomic_DNA"/>
</dbReference>
<evidence type="ECO:0000313" key="4">
    <source>
        <dbReference type="Proteomes" id="UP001596496"/>
    </source>
</evidence>
<evidence type="ECO:0000256" key="1">
    <source>
        <dbReference type="SAM" id="Phobius"/>
    </source>
</evidence>
<dbReference type="RefSeq" id="WP_380827867.1">
    <property type="nucleotide sequence ID" value="NZ_JBHTCG010000011.1"/>
</dbReference>
<dbReference type="Gene3D" id="1.10.10.10">
    <property type="entry name" value="Winged helix-like DNA-binding domain superfamily/Winged helix DNA-binding domain"/>
    <property type="match status" value="1"/>
</dbReference>
<keyword evidence="1" id="KW-0472">Membrane</keyword>
<keyword evidence="4" id="KW-1185">Reference proteome</keyword>
<keyword evidence="1" id="KW-0812">Transmembrane</keyword>
<evidence type="ECO:0000259" key="2">
    <source>
        <dbReference type="SMART" id="SM00421"/>
    </source>
</evidence>
<keyword evidence="1" id="KW-1133">Transmembrane helix</keyword>
<feature type="domain" description="HTH luxR-type" evidence="2">
    <location>
        <begin position="120"/>
        <end position="177"/>
    </location>
</feature>
<reference evidence="4" key="1">
    <citation type="journal article" date="2019" name="Int. J. Syst. Evol. Microbiol.">
        <title>The Global Catalogue of Microorganisms (GCM) 10K type strain sequencing project: providing services to taxonomists for standard genome sequencing and annotation.</title>
        <authorList>
            <consortium name="The Broad Institute Genomics Platform"/>
            <consortium name="The Broad Institute Genome Sequencing Center for Infectious Disease"/>
            <person name="Wu L."/>
            <person name="Ma J."/>
        </authorList>
    </citation>
    <scope>NUCLEOTIDE SEQUENCE [LARGE SCALE GENOMIC DNA]</scope>
    <source>
        <strain evidence="4">CECT 7649</strain>
    </source>
</reference>
<gene>
    <name evidence="3" type="ORF">ACFQSB_18355</name>
</gene>
<dbReference type="InterPro" id="IPR036388">
    <property type="entry name" value="WH-like_DNA-bd_sf"/>
</dbReference>
<dbReference type="SMART" id="SM00421">
    <property type="entry name" value="HTH_LUXR"/>
    <property type="match status" value="1"/>
</dbReference>
<sequence>MVGFHHKRHHEEMEEWAKLIEAIAQLLGAVVWPVAIVLGVRMIMRRHRDAFERLIDRVRSLSYPGGQVDLADLTVEQERQVEHLVERAGVESLSHEEREGIVRQLMLEAERLGGLRLLSEADLTPLEREVLDLRTSGLSRDEIAARLRLSKARVSEVLRTSRVQFGMSSELDLLHYLRRRNVPSTSATDLETPSRE</sequence>
<name>A0ABW2P5R6_9ACTN</name>